<sequence>MSNENAVFVSYAHGDESWKDLLLVQLRALGQAVPLDVWDDRRIKQGEDWYQAIKEAMVRARFAICLISGSFLGSSFCMEEEIPDLLRKRQEQGLVLLPILIEDCPWEAHLWLKRLQMLPRDGKTVKVDYRDHPETVFSAVARRIYEVVKAPAAANEIRPALPTSGLVDTHRLPQAASALLGRRDEIRILIDALTEPQCRLVVFHGWGGVGKSTLLRAWADSLGEQAGALSRPVYAWSFANQSASSRETSADRLAIAALRFFGDGAPSQGLPWEKGERLAGLVGARNAILLLDGLEPLQDSDGSLHDPIVLSFLRQLMRQGAGLCVVTSRIELADFAGEAFAARVQQHDVEEVSPSLGRALLRSRGVDGKDEELESTVQDLGGQALAIDLWASLYGIGGAGLLAPASKLPVRTRSEHVRSVLAKLAEQLGSCAEIGLLRTLALFDRSVAMPELDTLLAPPALPGATEFLGASHGALLFQLIQRLRTLHLITVSERDPVTIDMHPLVRRYFAEDWSRAAPQAFVAGHQRLYQVYRGQVPAEPKSVDEFDKLFRAIDRGCQGGLHREAYSLYQQAAKARGQSLLPAEHGLIGLELSALAGFFTRRWSEVVPELPPAARMDLLHRVSECLQAQGRVADAEAPLLRCLEQEAGGSANHSAAETAQSLSTVNLVLGDLSRARDYSQRSVQYAADQPADERSVYFLARHGDILQLIGELDEAEAILQRAEALNAQLDPAHPQLYGVPSFWICDCVLAQAERLLAASGRTPAAIATYCQRLAEVQRRSMTAAAHDLGDSFAVSLHQLCSGRAMMLQALVDQHHRLADAAEPLDRCINGLRQSGRQHWLPRALLARAALRRESGWLVEAEADIVEALEIAQQQRITPMRLHIADCLIEQARLDLAGRHFAAAVEHYREARTLVDRMQYHSRDRVLTRLEGELSPWLQPPSGDR</sequence>
<dbReference type="InterPro" id="IPR035897">
    <property type="entry name" value="Toll_tir_struct_dom_sf"/>
</dbReference>
<dbReference type="PANTHER" id="PTHR47691:SF3">
    <property type="entry name" value="HTH-TYPE TRANSCRIPTIONAL REGULATOR RV0890C-RELATED"/>
    <property type="match status" value="1"/>
</dbReference>
<dbReference type="Proteomes" id="UP000697998">
    <property type="component" value="Unassembled WGS sequence"/>
</dbReference>
<dbReference type="Gene3D" id="3.40.50.10140">
    <property type="entry name" value="Toll/interleukin-1 receptor homology (TIR) domain"/>
    <property type="match status" value="1"/>
</dbReference>
<dbReference type="SUPFAM" id="SSF48452">
    <property type="entry name" value="TPR-like"/>
    <property type="match status" value="2"/>
</dbReference>
<dbReference type="PANTHER" id="PTHR47691">
    <property type="entry name" value="REGULATOR-RELATED"/>
    <property type="match status" value="1"/>
</dbReference>
<evidence type="ECO:0000313" key="3">
    <source>
        <dbReference type="Proteomes" id="UP000697998"/>
    </source>
</evidence>
<dbReference type="Gene3D" id="3.40.50.300">
    <property type="entry name" value="P-loop containing nucleotide triphosphate hydrolases"/>
    <property type="match status" value="1"/>
</dbReference>
<protein>
    <submittedName>
        <fullName evidence="2">Toll/interleukin-1 receptor domain-containing protein</fullName>
    </submittedName>
</protein>
<organism evidence="2 3">
    <name type="scientific">Candidatus Accumulibacter proximus</name>
    <dbReference type="NCBI Taxonomy" id="2954385"/>
    <lineage>
        <taxon>Bacteria</taxon>
        <taxon>Pseudomonadati</taxon>
        <taxon>Pseudomonadota</taxon>
        <taxon>Betaproteobacteria</taxon>
        <taxon>Candidatus Accumulibacter</taxon>
    </lineage>
</organism>
<dbReference type="Gene3D" id="1.25.40.10">
    <property type="entry name" value="Tetratricopeptide repeat domain"/>
    <property type="match status" value="1"/>
</dbReference>
<evidence type="ECO:0000259" key="1">
    <source>
        <dbReference type="PROSITE" id="PS50104"/>
    </source>
</evidence>
<dbReference type="PROSITE" id="PS50104">
    <property type="entry name" value="TIR"/>
    <property type="match status" value="1"/>
</dbReference>
<dbReference type="SUPFAM" id="SSF52540">
    <property type="entry name" value="P-loop containing nucleoside triphosphate hydrolases"/>
    <property type="match status" value="1"/>
</dbReference>
<proteinExistence type="predicted"/>
<name>A0A935Q2U1_9PROT</name>
<dbReference type="InterPro" id="IPR027417">
    <property type="entry name" value="P-loop_NTPase"/>
</dbReference>
<feature type="domain" description="TIR" evidence="1">
    <location>
        <begin position="3"/>
        <end position="148"/>
    </location>
</feature>
<dbReference type="InterPro" id="IPR011990">
    <property type="entry name" value="TPR-like_helical_dom_sf"/>
</dbReference>
<dbReference type="InterPro" id="IPR000157">
    <property type="entry name" value="TIR_dom"/>
</dbReference>
<dbReference type="AlphaFoldDB" id="A0A935Q2U1"/>
<keyword evidence="2" id="KW-0675">Receptor</keyword>
<gene>
    <name evidence="2" type="ORF">IPJ27_18200</name>
</gene>
<dbReference type="Pfam" id="PF13676">
    <property type="entry name" value="TIR_2"/>
    <property type="match status" value="1"/>
</dbReference>
<dbReference type="EMBL" id="JADJMH010000020">
    <property type="protein sequence ID" value="MBK7676531.1"/>
    <property type="molecule type" value="Genomic_DNA"/>
</dbReference>
<dbReference type="GO" id="GO:0007165">
    <property type="term" value="P:signal transduction"/>
    <property type="evidence" value="ECO:0007669"/>
    <property type="project" value="InterPro"/>
</dbReference>
<dbReference type="SUPFAM" id="SSF52200">
    <property type="entry name" value="Toll/Interleukin receptor TIR domain"/>
    <property type="match status" value="1"/>
</dbReference>
<accession>A0A935Q2U1</accession>
<reference evidence="2 3" key="1">
    <citation type="submission" date="2020-10" db="EMBL/GenBank/DDBJ databases">
        <title>Connecting structure to function with the recovery of over 1000 high-quality activated sludge metagenome-assembled genomes encoding full-length rRNA genes using long-read sequencing.</title>
        <authorList>
            <person name="Singleton C.M."/>
            <person name="Petriglieri F."/>
            <person name="Kristensen J.M."/>
            <person name="Kirkegaard R.H."/>
            <person name="Michaelsen T.Y."/>
            <person name="Andersen M.H."/>
            <person name="Karst S.M."/>
            <person name="Dueholm M.S."/>
            <person name="Nielsen P.H."/>
            <person name="Albertsen M."/>
        </authorList>
    </citation>
    <scope>NUCLEOTIDE SEQUENCE [LARGE SCALE GENOMIC DNA]</scope>
    <source>
        <strain evidence="2">EsbW_18-Q3-R4-48_BATAC.285</strain>
    </source>
</reference>
<evidence type="ECO:0000313" key="2">
    <source>
        <dbReference type="EMBL" id="MBK7676531.1"/>
    </source>
</evidence>
<comment type="caution">
    <text evidence="2">The sequence shown here is derived from an EMBL/GenBank/DDBJ whole genome shotgun (WGS) entry which is preliminary data.</text>
</comment>